<dbReference type="AlphaFoldDB" id="A0A3B1CNH3"/>
<dbReference type="Pfam" id="PF00005">
    <property type="entry name" value="ABC_tran"/>
    <property type="match status" value="1"/>
</dbReference>
<dbReference type="PROSITE" id="PS50893">
    <property type="entry name" value="ABC_TRANSPORTER_2"/>
    <property type="match status" value="1"/>
</dbReference>
<dbReference type="PANTHER" id="PTHR42939:SF1">
    <property type="entry name" value="ABC TRANSPORTER ATP-BINDING PROTEIN ALBC-RELATED"/>
    <property type="match status" value="1"/>
</dbReference>
<reference evidence="5" key="1">
    <citation type="submission" date="2018-06" db="EMBL/GenBank/DDBJ databases">
        <authorList>
            <person name="Zhirakovskaya E."/>
        </authorList>
    </citation>
    <scope>NUCLEOTIDE SEQUENCE</scope>
</reference>
<evidence type="ECO:0000256" key="3">
    <source>
        <dbReference type="ARBA" id="ARBA00022840"/>
    </source>
</evidence>
<dbReference type="PANTHER" id="PTHR42939">
    <property type="entry name" value="ABC TRANSPORTER ATP-BINDING PROTEIN ALBC-RELATED"/>
    <property type="match status" value="1"/>
</dbReference>
<evidence type="ECO:0000259" key="4">
    <source>
        <dbReference type="PROSITE" id="PS50893"/>
    </source>
</evidence>
<keyword evidence="2" id="KW-0547">Nucleotide-binding</keyword>
<proteinExistence type="predicted"/>
<gene>
    <name evidence="5" type="ORF">MNBD_NITROSPIRAE01-1226</name>
</gene>
<dbReference type="GO" id="GO:0005524">
    <property type="term" value="F:ATP binding"/>
    <property type="evidence" value="ECO:0007669"/>
    <property type="project" value="UniProtKB-KW"/>
</dbReference>
<evidence type="ECO:0000256" key="1">
    <source>
        <dbReference type="ARBA" id="ARBA00022448"/>
    </source>
</evidence>
<name>A0A3B1CNH3_9ZZZZ</name>
<protein>
    <recommendedName>
        <fullName evidence="4">ABC transporter domain-containing protein</fullName>
    </recommendedName>
</protein>
<dbReference type="EMBL" id="UOGF01000007">
    <property type="protein sequence ID" value="VAX26253.1"/>
    <property type="molecule type" value="Genomic_DNA"/>
</dbReference>
<keyword evidence="1" id="KW-0813">Transport</keyword>
<evidence type="ECO:0000256" key="2">
    <source>
        <dbReference type="ARBA" id="ARBA00022741"/>
    </source>
</evidence>
<accession>A0A3B1CNH3</accession>
<dbReference type="InterPro" id="IPR027417">
    <property type="entry name" value="P-loop_NTPase"/>
</dbReference>
<feature type="domain" description="ABC transporter" evidence="4">
    <location>
        <begin position="3"/>
        <end position="230"/>
    </location>
</feature>
<dbReference type="SMART" id="SM00382">
    <property type="entry name" value="AAA"/>
    <property type="match status" value="1"/>
</dbReference>
<keyword evidence="3" id="KW-0067">ATP-binding</keyword>
<sequence length="235" mass="25849">MNLSISNVTKSYGDLTALHPFSLESEGEICGLIGNNGAGKSTLMKMIVGLLVPKKGKILLGEMDVKKMPEAVKHHIGYLPESPLLYPRLTPEELLLYVAEIKGIEKATEEIEYWLEIFGLSAKRNALLNDLSFGMKKKIAISAALIGSPSLLILDEPFNGLDVATMESLSEIIRKRHAAGATILLSSHLMSYIDRLCERVFILEQGKLVAEGSPGDLKKQANQVSFHDTFLHFTK</sequence>
<organism evidence="5">
    <name type="scientific">hydrothermal vent metagenome</name>
    <dbReference type="NCBI Taxonomy" id="652676"/>
    <lineage>
        <taxon>unclassified sequences</taxon>
        <taxon>metagenomes</taxon>
        <taxon>ecological metagenomes</taxon>
    </lineage>
</organism>
<dbReference type="InterPro" id="IPR017871">
    <property type="entry name" value="ABC_transporter-like_CS"/>
</dbReference>
<dbReference type="InterPro" id="IPR003439">
    <property type="entry name" value="ABC_transporter-like_ATP-bd"/>
</dbReference>
<dbReference type="SUPFAM" id="SSF52540">
    <property type="entry name" value="P-loop containing nucleoside triphosphate hydrolases"/>
    <property type="match status" value="1"/>
</dbReference>
<evidence type="ECO:0000313" key="5">
    <source>
        <dbReference type="EMBL" id="VAX26253.1"/>
    </source>
</evidence>
<dbReference type="Gene3D" id="3.40.50.300">
    <property type="entry name" value="P-loop containing nucleotide triphosphate hydrolases"/>
    <property type="match status" value="1"/>
</dbReference>
<dbReference type="GO" id="GO:0016887">
    <property type="term" value="F:ATP hydrolysis activity"/>
    <property type="evidence" value="ECO:0007669"/>
    <property type="project" value="InterPro"/>
</dbReference>
<dbReference type="InterPro" id="IPR003593">
    <property type="entry name" value="AAA+_ATPase"/>
</dbReference>
<dbReference type="InterPro" id="IPR051782">
    <property type="entry name" value="ABC_Transporter_VariousFunc"/>
</dbReference>
<dbReference type="PROSITE" id="PS00211">
    <property type="entry name" value="ABC_TRANSPORTER_1"/>
    <property type="match status" value="1"/>
</dbReference>